<dbReference type="EMBL" id="NKXS01001110">
    <property type="protein sequence ID" value="PIN20519.1"/>
    <property type="molecule type" value="Genomic_DNA"/>
</dbReference>
<evidence type="ECO:0000256" key="3">
    <source>
        <dbReference type="ARBA" id="ARBA00022679"/>
    </source>
</evidence>
<dbReference type="InterPro" id="IPR002213">
    <property type="entry name" value="UDP_glucos_trans"/>
</dbReference>
<evidence type="ECO:0000256" key="2">
    <source>
        <dbReference type="ARBA" id="ARBA00022676"/>
    </source>
</evidence>
<accession>A0A2G9HSL1</accession>
<sequence length="462" mass="51104">MVFDLHIGVLAFPFGTHAGPLLTLVQRLAASSPRTQFSFLNTRVSNGSMFNARVSVPYENIKVYDVWDGMPQGFWGNHFEAIRLFLSASPDNFEKVIEKAEEETGLKLCCLISDAFLSFACDLAEKRGVPWVAFWGSASHSLSVHVHTEEILKAVGSTEVTKQEHTLSYIPGLTKVRLSDLPPENFLDKNPSLLALTINNMVQKLPKSIAVVLNCFEEIDPVITNDLKSKFKHLLNIGPLMLGLQPQHLILSSPNPRALDDKTGCLSWLDNQNKPRSAIYISFGSFVTPSKNEVMSLAEALETCQIPFLWSMKDHVKKSLPEGFLNRTIAYGKIVAWAPQLQVLGHSSIGAFISHCGWNSILESICSCVPMICVPMTMADHKLNARMVVDSWKIGVGVEGVLTKSKTIEALNHVMFSEAGKPIRENIYRLKEKALDAVKLDGSSTKNYKKLLEIISAPKLGA</sequence>
<dbReference type="GO" id="GO:0080044">
    <property type="term" value="F:quercetin 7-O-glucosyltransferase activity"/>
    <property type="evidence" value="ECO:0007669"/>
    <property type="project" value="TreeGrafter"/>
</dbReference>
<dbReference type="GO" id="GO:0047213">
    <property type="term" value="F:anthocyanidin 3-O-glucosyltransferase activity"/>
    <property type="evidence" value="ECO:0007669"/>
    <property type="project" value="UniProtKB-EC"/>
</dbReference>
<keyword evidence="3 4" id="KW-0808">Transferase</keyword>
<dbReference type="SUPFAM" id="SSF53756">
    <property type="entry name" value="UDP-Glycosyltransferase/glycogen phosphorylase"/>
    <property type="match status" value="1"/>
</dbReference>
<evidence type="ECO:0000256" key="1">
    <source>
        <dbReference type="ARBA" id="ARBA00009995"/>
    </source>
</evidence>
<evidence type="ECO:0000313" key="4">
    <source>
        <dbReference type="EMBL" id="PIN20519.1"/>
    </source>
</evidence>
<dbReference type="Pfam" id="PF00201">
    <property type="entry name" value="UDPGT"/>
    <property type="match status" value="1"/>
</dbReference>
<protein>
    <submittedName>
        <fullName evidence="4">UDP-glucuronosyl and UDP-glucosyl transferase</fullName>
        <ecNumber evidence="4">2.4.1.115</ecNumber>
    </submittedName>
</protein>
<reference evidence="5" key="1">
    <citation type="journal article" date="2018" name="Gigascience">
        <title>Genome assembly of the Pink Ipe (Handroanthus impetiginosus, Bignoniaceae), a highly valued, ecologically keystone Neotropical timber forest tree.</title>
        <authorList>
            <person name="Silva-Junior O.B."/>
            <person name="Grattapaglia D."/>
            <person name="Novaes E."/>
            <person name="Collevatti R.G."/>
        </authorList>
    </citation>
    <scope>NUCLEOTIDE SEQUENCE [LARGE SCALE GENOMIC DNA]</scope>
    <source>
        <strain evidence="5">cv. UFG-1</strain>
    </source>
</reference>
<evidence type="ECO:0000313" key="5">
    <source>
        <dbReference type="Proteomes" id="UP000231279"/>
    </source>
</evidence>
<dbReference type="GO" id="GO:0016138">
    <property type="term" value="P:glycoside biosynthetic process"/>
    <property type="evidence" value="ECO:0007669"/>
    <property type="project" value="UniProtKB-ARBA"/>
</dbReference>
<dbReference type="PANTHER" id="PTHR11926:SF774">
    <property type="entry name" value="UDP-GLYCOSYLTRANSFERASE 85A1-RELATED"/>
    <property type="match status" value="1"/>
</dbReference>
<dbReference type="Gene3D" id="3.40.50.2000">
    <property type="entry name" value="Glycogen Phosphorylase B"/>
    <property type="match status" value="2"/>
</dbReference>
<dbReference type="EC" id="2.4.1.115" evidence="4"/>
<dbReference type="CDD" id="cd03784">
    <property type="entry name" value="GT1_Gtf-like"/>
    <property type="match status" value="1"/>
</dbReference>
<proteinExistence type="inferred from homology"/>
<comment type="similarity">
    <text evidence="1">Belongs to the UDP-glycosyltransferase family.</text>
</comment>
<dbReference type="OrthoDB" id="5835829at2759"/>
<dbReference type="FunFam" id="3.40.50.2000:FF:000060">
    <property type="entry name" value="Glycosyltransferase"/>
    <property type="match status" value="1"/>
</dbReference>
<dbReference type="PANTHER" id="PTHR11926">
    <property type="entry name" value="GLUCOSYL/GLUCURONOSYL TRANSFERASES"/>
    <property type="match status" value="1"/>
</dbReference>
<comment type="caution">
    <text evidence="4">The sequence shown here is derived from an EMBL/GenBank/DDBJ whole genome shotgun (WGS) entry which is preliminary data.</text>
</comment>
<keyword evidence="5" id="KW-1185">Reference proteome</keyword>
<name>A0A2G9HSL1_9LAMI</name>
<dbReference type="AlphaFoldDB" id="A0A2G9HSL1"/>
<organism evidence="4 5">
    <name type="scientific">Handroanthus impetiginosus</name>
    <dbReference type="NCBI Taxonomy" id="429701"/>
    <lineage>
        <taxon>Eukaryota</taxon>
        <taxon>Viridiplantae</taxon>
        <taxon>Streptophyta</taxon>
        <taxon>Embryophyta</taxon>
        <taxon>Tracheophyta</taxon>
        <taxon>Spermatophyta</taxon>
        <taxon>Magnoliopsida</taxon>
        <taxon>eudicotyledons</taxon>
        <taxon>Gunneridae</taxon>
        <taxon>Pentapetalae</taxon>
        <taxon>asterids</taxon>
        <taxon>lamiids</taxon>
        <taxon>Lamiales</taxon>
        <taxon>Bignoniaceae</taxon>
        <taxon>Crescentiina</taxon>
        <taxon>Tabebuia alliance</taxon>
        <taxon>Handroanthus</taxon>
    </lineage>
</organism>
<dbReference type="Proteomes" id="UP000231279">
    <property type="component" value="Unassembled WGS sequence"/>
</dbReference>
<dbReference type="STRING" id="429701.A0A2G9HSL1"/>
<dbReference type="GO" id="GO:0080043">
    <property type="term" value="F:quercetin 3-O-glucosyltransferase activity"/>
    <property type="evidence" value="ECO:0007669"/>
    <property type="project" value="TreeGrafter"/>
</dbReference>
<keyword evidence="2 4" id="KW-0328">Glycosyltransferase</keyword>
<gene>
    <name evidence="4" type="ORF">CDL12_06789</name>
</gene>